<evidence type="ECO:0000313" key="3">
    <source>
        <dbReference type="Proteomes" id="UP000499080"/>
    </source>
</evidence>
<dbReference type="EMBL" id="BGPR01035501">
    <property type="protein sequence ID" value="GBO10356.1"/>
    <property type="molecule type" value="Genomic_DNA"/>
</dbReference>
<organism evidence="2 3">
    <name type="scientific">Araneus ventricosus</name>
    <name type="common">Orbweaver spider</name>
    <name type="synonym">Epeira ventricosa</name>
    <dbReference type="NCBI Taxonomy" id="182803"/>
    <lineage>
        <taxon>Eukaryota</taxon>
        <taxon>Metazoa</taxon>
        <taxon>Ecdysozoa</taxon>
        <taxon>Arthropoda</taxon>
        <taxon>Chelicerata</taxon>
        <taxon>Arachnida</taxon>
        <taxon>Araneae</taxon>
        <taxon>Araneomorphae</taxon>
        <taxon>Entelegynae</taxon>
        <taxon>Araneoidea</taxon>
        <taxon>Araneidae</taxon>
        <taxon>Araneus</taxon>
    </lineage>
</organism>
<comment type="caution">
    <text evidence="2">The sequence shown here is derived from an EMBL/GenBank/DDBJ whole genome shotgun (WGS) entry which is preliminary data.</text>
</comment>
<name>A0A4Y2UFI3_ARAVE</name>
<dbReference type="Proteomes" id="UP000499080">
    <property type="component" value="Unassembled WGS sequence"/>
</dbReference>
<keyword evidence="3" id="KW-1185">Reference proteome</keyword>
<sequence length="88" mass="9588">MNAPIGVAHAISMKNSRLFSSTEEQLLHGNLNGLGELFPATKNQSCILSPLKRSVFSDETDKTYWEGNSHNALRPSGKEKSSASGKLR</sequence>
<proteinExistence type="predicted"/>
<protein>
    <submittedName>
        <fullName evidence="2">Uncharacterized protein</fullName>
    </submittedName>
</protein>
<accession>A0A4Y2UFI3</accession>
<evidence type="ECO:0000256" key="1">
    <source>
        <dbReference type="SAM" id="MobiDB-lite"/>
    </source>
</evidence>
<dbReference type="AlphaFoldDB" id="A0A4Y2UFI3"/>
<feature type="region of interest" description="Disordered" evidence="1">
    <location>
        <begin position="65"/>
        <end position="88"/>
    </location>
</feature>
<evidence type="ECO:0000313" key="2">
    <source>
        <dbReference type="EMBL" id="GBO10356.1"/>
    </source>
</evidence>
<reference evidence="2 3" key="1">
    <citation type="journal article" date="2019" name="Sci. Rep.">
        <title>Orb-weaving spider Araneus ventricosus genome elucidates the spidroin gene catalogue.</title>
        <authorList>
            <person name="Kono N."/>
            <person name="Nakamura H."/>
            <person name="Ohtoshi R."/>
            <person name="Moran D.A.P."/>
            <person name="Shinohara A."/>
            <person name="Yoshida Y."/>
            <person name="Fujiwara M."/>
            <person name="Mori M."/>
            <person name="Tomita M."/>
            <person name="Arakawa K."/>
        </authorList>
    </citation>
    <scope>NUCLEOTIDE SEQUENCE [LARGE SCALE GENOMIC DNA]</scope>
</reference>
<gene>
    <name evidence="2" type="ORF">AVEN_112222_1</name>
</gene>